<feature type="transmembrane region" description="Helical" evidence="1">
    <location>
        <begin position="463"/>
        <end position="489"/>
    </location>
</feature>
<accession>A0ABT9BUR7</accession>
<keyword evidence="1" id="KW-0472">Membrane</keyword>
<evidence type="ECO:0000313" key="3">
    <source>
        <dbReference type="EMBL" id="MDO7883526.1"/>
    </source>
</evidence>
<dbReference type="PANTHER" id="PTHR42698:SF1">
    <property type="entry name" value="GTPASE ERA, MITOCHONDRIAL"/>
    <property type="match status" value="1"/>
</dbReference>
<keyword evidence="4" id="KW-1185">Reference proteome</keyword>
<organism evidence="3 4">
    <name type="scientific">Antiquaquibacter soli</name>
    <dbReference type="NCBI Taxonomy" id="3064523"/>
    <lineage>
        <taxon>Bacteria</taxon>
        <taxon>Bacillati</taxon>
        <taxon>Actinomycetota</taxon>
        <taxon>Actinomycetes</taxon>
        <taxon>Micrococcales</taxon>
        <taxon>Microbacteriaceae</taxon>
        <taxon>Antiquaquibacter</taxon>
    </lineage>
</organism>
<sequence>MSRGAATPLGDRLDALRTVRDLGDGRVQDALLADLDALLVRAEGRRALSGDHTVVGLFGATGSGKSSLLNAIVGQEVARSHVRRPTTSEPLAVVWEPTGATALLDWLEVRDRRTGLATIDDRADRLVLLDLPDFDSVESAHRAVAERLAAQVDALVWVVDPQKYADAVLHADFLQRHSRHGAVTLVVLNQVDLLPAADVPRVVESLRGLLAADGLGSVRILTTSAATGDGVAALRSAIGELAGSRAAATARLEADVSAIAARVPEPGIPPRPAAADRSRERALAAELATAAGADTVASAVAASYRKRSGQATGWPLVSWLLHFRADPLARLGLRPTAGTKRDPELHRSSMPAMNAGGQARASLAVRSFAEAAAEPFTEDWRAGIRDAAQSGLDELPRSLDLAVSRASLPTRGSWWWPVFGVLQWLSVLAALAGVLWMLGIAFLPRFGLEAPAVPSVEGWPVTTLLVAGGVLLGILLGLASAAISAAVAADRRRRARAAIVEQVTRVARELVVEPIAAEVDRAARFSAALGTART</sequence>
<dbReference type="Gene3D" id="3.40.50.300">
    <property type="entry name" value="P-loop containing nucleotide triphosphate hydrolases"/>
    <property type="match status" value="1"/>
</dbReference>
<dbReference type="PANTHER" id="PTHR42698">
    <property type="entry name" value="GTPASE ERA"/>
    <property type="match status" value="1"/>
</dbReference>
<evidence type="ECO:0000313" key="4">
    <source>
        <dbReference type="Proteomes" id="UP001241072"/>
    </source>
</evidence>
<dbReference type="EMBL" id="JAUQUB010000006">
    <property type="protein sequence ID" value="MDO7883526.1"/>
    <property type="molecule type" value="Genomic_DNA"/>
</dbReference>
<dbReference type="RefSeq" id="WP_305003952.1">
    <property type="nucleotide sequence ID" value="NZ_JAUQUB010000006.1"/>
</dbReference>
<dbReference type="Proteomes" id="UP001241072">
    <property type="component" value="Unassembled WGS sequence"/>
</dbReference>
<feature type="domain" description="G" evidence="2">
    <location>
        <begin position="55"/>
        <end position="189"/>
    </location>
</feature>
<keyword evidence="1" id="KW-1133">Transmembrane helix</keyword>
<gene>
    <name evidence="3" type="ORF">Q5716_14935</name>
</gene>
<reference evidence="3 4" key="1">
    <citation type="submission" date="2023-07" db="EMBL/GenBank/DDBJ databases">
        <title>Protaetiibacter sp. nov WY-16 isolated from soil.</title>
        <authorList>
            <person name="Liu B."/>
            <person name="Wan Y."/>
        </authorList>
    </citation>
    <scope>NUCLEOTIDE SEQUENCE [LARGE SCALE GENOMIC DNA]</scope>
    <source>
        <strain evidence="3 4">WY-16</strain>
    </source>
</reference>
<dbReference type="SUPFAM" id="SSF52540">
    <property type="entry name" value="P-loop containing nucleoside triphosphate hydrolases"/>
    <property type="match status" value="1"/>
</dbReference>
<evidence type="ECO:0000256" key="1">
    <source>
        <dbReference type="SAM" id="Phobius"/>
    </source>
</evidence>
<dbReference type="Pfam" id="PF01926">
    <property type="entry name" value="MMR_HSR1"/>
    <property type="match status" value="1"/>
</dbReference>
<proteinExistence type="predicted"/>
<dbReference type="InterPro" id="IPR005662">
    <property type="entry name" value="GTPase_Era-like"/>
</dbReference>
<comment type="caution">
    <text evidence="3">The sequence shown here is derived from an EMBL/GenBank/DDBJ whole genome shotgun (WGS) entry which is preliminary data.</text>
</comment>
<keyword evidence="1" id="KW-0812">Transmembrane</keyword>
<protein>
    <submittedName>
        <fullName evidence="3">GTPase</fullName>
    </submittedName>
</protein>
<name>A0ABT9BUR7_9MICO</name>
<feature type="transmembrane region" description="Helical" evidence="1">
    <location>
        <begin position="414"/>
        <end position="443"/>
    </location>
</feature>
<dbReference type="InterPro" id="IPR027417">
    <property type="entry name" value="P-loop_NTPase"/>
</dbReference>
<evidence type="ECO:0000259" key="2">
    <source>
        <dbReference type="Pfam" id="PF01926"/>
    </source>
</evidence>
<dbReference type="InterPro" id="IPR006073">
    <property type="entry name" value="GTP-bd"/>
</dbReference>